<keyword evidence="3" id="KW-0010">Activator</keyword>
<feature type="region of interest" description="Disordered" evidence="6">
    <location>
        <begin position="133"/>
        <end position="199"/>
    </location>
</feature>
<gene>
    <name evidence="8" type="ORF">BN980_GECA03s05763g</name>
</gene>
<evidence type="ECO:0000313" key="8">
    <source>
        <dbReference type="EMBL" id="CDO52669.1"/>
    </source>
</evidence>
<dbReference type="Pfam" id="PF00010">
    <property type="entry name" value="HLH"/>
    <property type="match status" value="1"/>
</dbReference>
<dbReference type="GO" id="GO:0045944">
    <property type="term" value="P:positive regulation of transcription by RNA polymerase II"/>
    <property type="evidence" value="ECO:0007669"/>
    <property type="project" value="TreeGrafter"/>
</dbReference>
<dbReference type="SMART" id="SM00353">
    <property type="entry name" value="HLH"/>
    <property type="match status" value="1"/>
</dbReference>
<evidence type="ECO:0000256" key="2">
    <source>
        <dbReference type="ARBA" id="ARBA00023125"/>
    </source>
</evidence>
<dbReference type="GO" id="GO:0003700">
    <property type="term" value="F:DNA-binding transcription factor activity"/>
    <property type="evidence" value="ECO:0007669"/>
    <property type="project" value="TreeGrafter"/>
</dbReference>
<protein>
    <recommendedName>
        <fullName evidence="7">BHLH domain-containing protein</fullName>
    </recommendedName>
</protein>
<keyword evidence="5" id="KW-0539">Nucleus</keyword>
<proteinExistence type="predicted"/>
<dbReference type="OrthoDB" id="5778525at2759"/>
<dbReference type="PANTHER" id="PTHR10328">
    <property type="entry name" value="PROTEIN MAX MYC-ASSOCIATED FACTOR X"/>
    <property type="match status" value="1"/>
</dbReference>
<evidence type="ECO:0000259" key="7">
    <source>
        <dbReference type="PROSITE" id="PS50888"/>
    </source>
</evidence>
<dbReference type="InterPro" id="IPR011598">
    <property type="entry name" value="bHLH_dom"/>
</dbReference>
<sequence>MDLKNLVAAAPTSCSEANASSITPADASPPSPSSSPPVQKSGDIAMTSPKSLPSPEPSPSSHFFPLPQISSLRVSQGSTSLTNSTTLPKPSSFANGPPATLPRSLKKRKSNDLLSVIMDESSDVTVPVNTDETLNKRRTKRRVAPGMRSVSTSILPSIKRESPPPPPTSSLPYMIQPDTKPAPTPAGPTTTTATTTTTTSQPAIALTAPTTISSTSSSSRRHAHILSEQRRRENINGGFQLLKNSVPFCKGTQDSKAMILKKAVDYIATLEQELNQLRYQDNYHYQMMNRQQQQQMPGQPQPPLPGQQLPGPPPPHHHHHHHSLSHQPQHMRTPSGTSQPPPFYPGAHPGPSHSPVPMYEGANSSNSPTPLSGIPPRSETPPSASYLPSLASFSGQTQQPPQLPHHSQSRASSFSFPRSVGSPYYYQLNNSNNNSGDSPHHNNALPSSSHLAAREFSGITRPTSTPPLHSYLNNSNKPLLPSGNSDEALQFGNQIMRPQTAGIAEKRP</sequence>
<organism evidence="8 9">
    <name type="scientific">Geotrichum candidum</name>
    <name type="common">Oospora lactis</name>
    <name type="synonym">Dipodascus geotrichum</name>
    <dbReference type="NCBI Taxonomy" id="1173061"/>
    <lineage>
        <taxon>Eukaryota</taxon>
        <taxon>Fungi</taxon>
        <taxon>Dikarya</taxon>
        <taxon>Ascomycota</taxon>
        <taxon>Saccharomycotina</taxon>
        <taxon>Dipodascomycetes</taxon>
        <taxon>Dipodascales</taxon>
        <taxon>Dipodascaceae</taxon>
        <taxon>Geotrichum</taxon>
    </lineage>
</organism>
<feature type="compositionally biased region" description="Low complexity" evidence="6">
    <location>
        <begin position="187"/>
        <end position="199"/>
    </location>
</feature>
<evidence type="ECO:0000256" key="6">
    <source>
        <dbReference type="SAM" id="MobiDB-lite"/>
    </source>
</evidence>
<feature type="compositionally biased region" description="Pro residues" evidence="6">
    <location>
        <begin position="299"/>
        <end position="314"/>
    </location>
</feature>
<evidence type="ECO:0000256" key="5">
    <source>
        <dbReference type="ARBA" id="ARBA00023242"/>
    </source>
</evidence>
<dbReference type="Proteomes" id="UP000242525">
    <property type="component" value="Unassembled WGS sequence"/>
</dbReference>
<dbReference type="STRING" id="1173061.A0A0J9X5I9"/>
<dbReference type="PROSITE" id="PS50888">
    <property type="entry name" value="BHLH"/>
    <property type="match status" value="1"/>
</dbReference>
<evidence type="ECO:0000313" key="9">
    <source>
        <dbReference type="Proteomes" id="UP000242525"/>
    </source>
</evidence>
<evidence type="ECO:0000256" key="1">
    <source>
        <dbReference type="ARBA" id="ARBA00023015"/>
    </source>
</evidence>
<dbReference type="GO" id="GO:0003677">
    <property type="term" value="F:DNA binding"/>
    <property type="evidence" value="ECO:0007669"/>
    <property type="project" value="UniProtKB-KW"/>
</dbReference>
<feature type="domain" description="BHLH" evidence="7">
    <location>
        <begin position="219"/>
        <end position="270"/>
    </location>
</feature>
<keyword evidence="4" id="KW-0804">Transcription</keyword>
<feature type="region of interest" description="Disordered" evidence="6">
    <location>
        <begin position="1"/>
        <end position="109"/>
    </location>
</feature>
<feature type="compositionally biased region" description="Polar residues" evidence="6">
    <location>
        <begin position="12"/>
        <end position="23"/>
    </location>
</feature>
<feature type="compositionally biased region" description="Low complexity" evidence="6">
    <location>
        <begin position="429"/>
        <end position="443"/>
    </location>
</feature>
<dbReference type="EMBL" id="CCBN010000003">
    <property type="protein sequence ID" value="CDO52669.1"/>
    <property type="molecule type" value="Genomic_DNA"/>
</dbReference>
<comment type="caution">
    <text evidence="8">The sequence shown here is derived from an EMBL/GenBank/DDBJ whole genome shotgun (WGS) entry which is preliminary data.</text>
</comment>
<dbReference type="SUPFAM" id="SSF47459">
    <property type="entry name" value="HLH, helix-loop-helix DNA-binding domain"/>
    <property type="match status" value="1"/>
</dbReference>
<feature type="compositionally biased region" description="Polar residues" evidence="6">
    <location>
        <begin position="460"/>
        <end position="487"/>
    </location>
</feature>
<dbReference type="GO" id="GO:0046983">
    <property type="term" value="F:protein dimerization activity"/>
    <property type="evidence" value="ECO:0007669"/>
    <property type="project" value="InterPro"/>
</dbReference>
<keyword evidence="9" id="KW-1185">Reference proteome</keyword>
<feature type="compositionally biased region" description="Polar residues" evidence="6">
    <location>
        <begin position="68"/>
        <end position="94"/>
    </location>
</feature>
<reference evidence="8" key="1">
    <citation type="submission" date="2014-03" db="EMBL/GenBank/DDBJ databases">
        <authorList>
            <person name="Casaregola S."/>
        </authorList>
    </citation>
    <scope>NUCLEOTIDE SEQUENCE [LARGE SCALE GENOMIC DNA]</scope>
    <source>
        <strain evidence="8">CLIB 918</strain>
    </source>
</reference>
<feature type="region of interest" description="Disordered" evidence="6">
    <location>
        <begin position="289"/>
        <end position="487"/>
    </location>
</feature>
<evidence type="ECO:0000256" key="4">
    <source>
        <dbReference type="ARBA" id="ARBA00023163"/>
    </source>
</evidence>
<keyword evidence="2" id="KW-0238">DNA-binding</keyword>
<dbReference type="AlphaFoldDB" id="A0A0J9X5I9"/>
<accession>A0A0J9X5I9</accession>
<evidence type="ECO:0000256" key="3">
    <source>
        <dbReference type="ARBA" id="ARBA00023159"/>
    </source>
</evidence>
<name>A0A0J9X5I9_GEOCN</name>
<dbReference type="InterPro" id="IPR036638">
    <property type="entry name" value="HLH_DNA-bd_sf"/>
</dbReference>
<dbReference type="Gene3D" id="4.10.280.10">
    <property type="entry name" value="Helix-loop-helix DNA-binding domain"/>
    <property type="match status" value="1"/>
</dbReference>
<feature type="compositionally biased region" description="Basic residues" evidence="6">
    <location>
        <begin position="315"/>
        <end position="324"/>
    </location>
</feature>
<feature type="compositionally biased region" description="Low complexity" evidence="6">
    <location>
        <begin position="381"/>
        <end position="406"/>
    </location>
</feature>
<dbReference type="PANTHER" id="PTHR10328:SF3">
    <property type="entry name" value="PROTEIN MAX"/>
    <property type="match status" value="1"/>
</dbReference>
<keyword evidence="1" id="KW-0805">Transcription regulation</keyword>
<dbReference type="GO" id="GO:0090575">
    <property type="term" value="C:RNA polymerase II transcription regulator complex"/>
    <property type="evidence" value="ECO:0007669"/>
    <property type="project" value="TreeGrafter"/>
</dbReference>